<reference evidence="3 5" key="2">
    <citation type="submission" date="2013-03" db="EMBL/GenBank/DDBJ databases">
        <title>The Genome Sequence of Enterococcus moraviensis BAA-383 (PacBio/Illumina hybrid assembly).</title>
        <authorList>
            <consortium name="The Broad Institute Genomics Platform"/>
            <consortium name="The Broad Institute Genome Sequencing Center for Infectious Disease"/>
            <person name="Earl A."/>
            <person name="Russ C."/>
            <person name="Gilmore M."/>
            <person name="Surin D."/>
            <person name="Walker B."/>
            <person name="Young S."/>
            <person name="Zeng Q."/>
            <person name="Gargeya S."/>
            <person name="Fitzgerald M."/>
            <person name="Haas B."/>
            <person name="Abouelleil A."/>
            <person name="Allen A.W."/>
            <person name="Alvarado L."/>
            <person name="Arachchi H.M."/>
            <person name="Berlin A.M."/>
            <person name="Chapman S.B."/>
            <person name="Gainer-Dewar J."/>
            <person name="Goldberg J."/>
            <person name="Griggs A."/>
            <person name="Gujja S."/>
            <person name="Hansen M."/>
            <person name="Howarth C."/>
            <person name="Imamovic A."/>
            <person name="Ireland A."/>
            <person name="Larimer J."/>
            <person name="McCowan C."/>
            <person name="Murphy C."/>
            <person name="Pearson M."/>
            <person name="Poon T.W."/>
            <person name="Priest M."/>
            <person name="Roberts A."/>
            <person name="Saif S."/>
            <person name="Shea T."/>
            <person name="Sisk P."/>
            <person name="Sykes S."/>
            <person name="Wortman J."/>
            <person name="Nusbaum C."/>
            <person name="Birren B."/>
        </authorList>
    </citation>
    <scope>NUCLEOTIDE SEQUENCE [LARGE SCALE GENOMIC DNA]</scope>
    <source>
        <strain evidence="3 5">ATCC BAA-383</strain>
    </source>
</reference>
<dbReference type="Proteomes" id="UP000014157">
    <property type="component" value="Unassembled WGS sequence"/>
</dbReference>
<dbReference type="eggNOG" id="ENOG502ZECV">
    <property type="taxonomic scope" value="Bacteria"/>
</dbReference>
<proteinExistence type="predicted"/>
<keyword evidence="5" id="KW-1185">Reference proteome</keyword>
<evidence type="ECO:0000313" key="4">
    <source>
        <dbReference type="Proteomes" id="UP000013781"/>
    </source>
</evidence>
<evidence type="ECO:0000256" key="1">
    <source>
        <dbReference type="SAM" id="Phobius"/>
    </source>
</evidence>
<dbReference type="Proteomes" id="UP000013781">
    <property type="component" value="Unassembled WGS sequence"/>
</dbReference>
<comment type="caution">
    <text evidence="2">The sequence shown here is derived from an EMBL/GenBank/DDBJ whole genome shotgun (WGS) entry which is preliminary data.</text>
</comment>
<name>R2SSZ9_9ENTE</name>
<keyword evidence="1" id="KW-0812">Transmembrane</keyword>
<dbReference type="PATRIC" id="fig|1158609.3.peg.3274"/>
<sequence length="188" mass="22518">MKKFYFHDLIKYFILLCIFLTGYFIFTNVTKKSVDDTVVTKYPVKLSNSIAKIEYSDSMDAFYRIKNDFVFQSYKDKNQKKLLFETKSDNYFDYNAQKKMEKDFGLEQIIKINVVGNENKKLTRQPSYGVSINPEVKMLHVNGKKVDKVFDYEYKGNMFYIWYFKDLEINLENINTEDDWDNILVKFS</sequence>
<protein>
    <submittedName>
        <fullName evidence="2">Uncharacterized protein</fullName>
    </submittedName>
</protein>
<dbReference type="RefSeq" id="WP_010766657.1">
    <property type="nucleotide sequence ID" value="NZ_ASWB01000003.1"/>
</dbReference>
<feature type="transmembrane region" description="Helical" evidence="1">
    <location>
        <begin position="9"/>
        <end position="26"/>
    </location>
</feature>
<gene>
    <name evidence="3" type="ORF">I586_02684</name>
    <name evidence="2" type="ORF">UAY_03352</name>
</gene>
<reference evidence="2 4" key="1">
    <citation type="submission" date="2013-02" db="EMBL/GenBank/DDBJ databases">
        <title>The Genome Sequence of Enterococcus moraviensis BAA-383.</title>
        <authorList>
            <consortium name="The Broad Institute Genome Sequencing Platform"/>
            <consortium name="The Broad Institute Genome Sequencing Center for Infectious Disease"/>
            <person name="Earl A.M."/>
            <person name="Gilmore M.S."/>
            <person name="Lebreton F."/>
            <person name="Walker B."/>
            <person name="Young S.K."/>
            <person name="Zeng Q."/>
            <person name="Gargeya S."/>
            <person name="Fitzgerald M."/>
            <person name="Haas B."/>
            <person name="Abouelleil A."/>
            <person name="Alvarado L."/>
            <person name="Arachchi H.M."/>
            <person name="Berlin A.M."/>
            <person name="Chapman S.B."/>
            <person name="Dewar J."/>
            <person name="Goldberg J."/>
            <person name="Griggs A."/>
            <person name="Gujja S."/>
            <person name="Hansen M."/>
            <person name="Howarth C."/>
            <person name="Imamovic A."/>
            <person name="Larimer J."/>
            <person name="McCowan C."/>
            <person name="Murphy C."/>
            <person name="Neiman D."/>
            <person name="Pearson M."/>
            <person name="Priest M."/>
            <person name="Roberts A."/>
            <person name="Saif S."/>
            <person name="Shea T."/>
            <person name="Sisk P."/>
            <person name="Sykes S."/>
            <person name="Wortman J."/>
            <person name="Nusbaum C."/>
            <person name="Birren B."/>
        </authorList>
    </citation>
    <scope>NUCLEOTIDE SEQUENCE [LARGE SCALE GENOMIC DNA]</scope>
    <source>
        <strain evidence="2 4">ATCC BAA-383</strain>
    </source>
</reference>
<organism evidence="2 4">
    <name type="scientific">Enterococcus moraviensis ATCC BAA-383</name>
    <dbReference type="NCBI Taxonomy" id="1158609"/>
    <lineage>
        <taxon>Bacteria</taxon>
        <taxon>Bacillati</taxon>
        <taxon>Bacillota</taxon>
        <taxon>Bacilli</taxon>
        <taxon>Lactobacillales</taxon>
        <taxon>Enterococcaceae</taxon>
        <taxon>Enterococcus</taxon>
    </lineage>
</organism>
<dbReference type="AlphaFoldDB" id="R2SSZ9"/>
<evidence type="ECO:0000313" key="2">
    <source>
        <dbReference type="EMBL" id="EOH95926.1"/>
    </source>
</evidence>
<dbReference type="OrthoDB" id="214896at186826"/>
<dbReference type="STRING" id="155617.RV09_GL002293"/>
<evidence type="ECO:0000313" key="3">
    <source>
        <dbReference type="EMBL" id="EOT66413.1"/>
    </source>
</evidence>
<evidence type="ECO:0000313" key="5">
    <source>
        <dbReference type="Proteomes" id="UP000014157"/>
    </source>
</evidence>
<dbReference type="HOGENOM" id="CLU_1439074_0_0_9"/>
<dbReference type="EMBL" id="AJAS01000026">
    <property type="protein sequence ID" value="EOH95926.1"/>
    <property type="molecule type" value="Genomic_DNA"/>
</dbReference>
<keyword evidence="1" id="KW-1133">Transmembrane helix</keyword>
<keyword evidence="1" id="KW-0472">Membrane</keyword>
<accession>R2SSZ9</accession>
<dbReference type="EMBL" id="ASWB01000003">
    <property type="protein sequence ID" value="EOT66413.1"/>
    <property type="molecule type" value="Genomic_DNA"/>
</dbReference>